<name>I4AQT8_BERLS</name>
<evidence type="ECO:0008006" key="4">
    <source>
        <dbReference type="Google" id="ProtNLM"/>
    </source>
</evidence>
<gene>
    <name evidence="2" type="ordered locus">Fleli_4023</name>
</gene>
<dbReference type="EMBL" id="CP003345">
    <property type="protein sequence ID" value="AFM06323.1"/>
    <property type="molecule type" value="Genomic_DNA"/>
</dbReference>
<feature type="transmembrane region" description="Helical" evidence="1">
    <location>
        <begin position="12"/>
        <end position="31"/>
    </location>
</feature>
<proteinExistence type="predicted"/>
<organism evidence="2 3">
    <name type="scientific">Bernardetia litoralis (strain ATCC 23117 / DSM 6794 / NBRC 15988 / NCIMB 1366 / Fx l1 / Sio-4)</name>
    <name type="common">Flexibacter litoralis</name>
    <dbReference type="NCBI Taxonomy" id="880071"/>
    <lineage>
        <taxon>Bacteria</taxon>
        <taxon>Pseudomonadati</taxon>
        <taxon>Bacteroidota</taxon>
        <taxon>Cytophagia</taxon>
        <taxon>Cytophagales</taxon>
        <taxon>Bernardetiaceae</taxon>
        <taxon>Bernardetia</taxon>
    </lineage>
</organism>
<dbReference type="HOGENOM" id="CLU_099796_0_0_10"/>
<dbReference type="Proteomes" id="UP000006054">
    <property type="component" value="Chromosome"/>
</dbReference>
<keyword evidence="1" id="KW-0812">Transmembrane</keyword>
<dbReference type="AlphaFoldDB" id="I4AQT8"/>
<sequence>MYDFILKANPRIYSWVIFMNRLCFFATLLHFKKKSFIFAFATELHLKLFFIEFIFIIMILSKKILPFLVLIFSTLVLFSSCEDDEDPVIPNEEEVITTLTYTLTADGQPTVVLSFKDLDGDGGNSPVITGGTLAANTVYEGKIELLNEIEGEDITEEIEEEDDEHQFFFSATGLDLAVAYNDTDGTNPVGLQTTVSTGEATTGTLKVTLRHEPSKDAEGVSDGVITNAGGETDIEVEFDVTVE</sequence>
<dbReference type="STRING" id="880071.Fleli_4023"/>
<accession>I4AQT8</accession>
<keyword evidence="1" id="KW-1133">Transmembrane helix</keyword>
<evidence type="ECO:0000313" key="2">
    <source>
        <dbReference type="EMBL" id="AFM06323.1"/>
    </source>
</evidence>
<keyword evidence="1" id="KW-0472">Membrane</keyword>
<dbReference type="eggNOG" id="ENOG5030EVG">
    <property type="taxonomic scope" value="Bacteria"/>
</dbReference>
<evidence type="ECO:0000256" key="1">
    <source>
        <dbReference type="SAM" id="Phobius"/>
    </source>
</evidence>
<evidence type="ECO:0000313" key="3">
    <source>
        <dbReference type="Proteomes" id="UP000006054"/>
    </source>
</evidence>
<reference evidence="3" key="1">
    <citation type="submission" date="2012-06" db="EMBL/GenBank/DDBJ databases">
        <title>The complete genome of Flexibacter litoralis DSM 6794.</title>
        <authorList>
            <person name="Lucas S."/>
            <person name="Copeland A."/>
            <person name="Lapidus A."/>
            <person name="Glavina del Rio T."/>
            <person name="Dalin E."/>
            <person name="Tice H."/>
            <person name="Bruce D."/>
            <person name="Goodwin L."/>
            <person name="Pitluck S."/>
            <person name="Peters L."/>
            <person name="Ovchinnikova G."/>
            <person name="Lu M."/>
            <person name="Kyrpides N."/>
            <person name="Mavromatis K."/>
            <person name="Ivanova N."/>
            <person name="Brettin T."/>
            <person name="Detter J.C."/>
            <person name="Han C."/>
            <person name="Larimer F."/>
            <person name="Land M."/>
            <person name="Hauser L."/>
            <person name="Markowitz V."/>
            <person name="Cheng J.-F."/>
            <person name="Hugenholtz P."/>
            <person name="Woyke T."/>
            <person name="Wu D."/>
            <person name="Spring S."/>
            <person name="Lang E."/>
            <person name="Kopitz M."/>
            <person name="Brambilla E."/>
            <person name="Klenk H.-P."/>
            <person name="Eisen J.A."/>
        </authorList>
    </citation>
    <scope>NUCLEOTIDE SEQUENCE [LARGE SCALE GENOMIC DNA]</scope>
    <source>
        <strain evidence="3">ATCC 23117 / DSM 6794 / NBRC 15988 / NCIMB 1366 / Sio-4</strain>
    </source>
</reference>
<keyword evidence="3" id="KW-1185">Reference proteome</keyword>
<dbReference type="PATRIC" id="fig|880071.3.peg.4023"/>
<dbReference type="KEGG" id="fli:Fleli_4023"/>
<protein>
    <recommendedName>
        <fullName evidence="4">Type 1 periplasmic binding fold superfamily protein</fullName>
    </recommendedName>
</protein>